<name>A0AAW1TPV9_9CUCU</name>
<gene>
    <name evidence="2" type="ORF">WA026_017823</name>
</gene>
<sequence length="409" mass="48417">MSNFNEEKLKDILRNIATTIGFPDKIFITFSRSDAGNDGYMAEIVRINVTDEGRKKSIDLIAKISMKDKIIRDAVPVEEAYDNEIHAYMTVFPALRNFQLESKIPDPFDAIPKFYSASSILNEEYIIMEDLSKCGFQMLGMRDLLDNQHTEFIMRKYGELHGLSFAFKTLHPETFEKLQRKGKNSWRVLFIEKRIGQQFPKIWKFIRTTMRYRNFQSRHIDHYVENFSNIMDNMIGRPSDKFSCFLHGDCWSNNLMFKYKVNDDHREIEEMKILDWQYCNVGPPVHDLSYSLYCGGTEYIWKNLDKFLRIYHESLSNFLRKFSLDVDIVFPFDELKRQWSEFYHFGAILAGPIWKFRSFEKGQGVDPLNYKADDDSIYLDALAEAECNREYLFKNIKTCVYILMKLIQM</sequence>
<dbReference type="InterPro" id="IPR004119">
    <property type="entry name" value="EcKL"/>
</dbReference>
<proteinExistence type="predicted"/>
<dbReference type="SMART" id="SM00587">
    <property type="entry name" value="CHK"/>
    <property type="match status" value="1"/>
</dbReference>
<dbReference type="InterPro" id="IPR011009">
    <property type="entry name" value="Kinase-like_dom_sf"/>
</dbReference>
<dbReference type="EMBL" id="JARQZJ010000011">
    <property type="protein sequence ID" value="KAK9872365.1"/>
    <property type="molecule type" value="Genomic_DNA"/>
</dbReference>
<feature type="domain" description="CHK kinase-like" evidence="1">
    <location>
        <begin position="126"/>
        <end position="321"/>
    </location>
</feature>
<evidence type="ECO:0000313" key="3">
    <source>
        <dbReference type="Proteomes" id="UP001431783"/>
    </source>
</evidence>
<dbReference type="InterPro" id="IPR015897">
    <property type="entry name" value="CHK_kinase-like"/>
</dbReference>
<dbReference type="PANTHER" id="PTHR11012">
    <property type="entry name" value="PROTEIN KINASE-LIKE DOMAIN-CONTAINING"/>
    <property type="match status" value="1"/>
</dbReference>
<protein>
    <recommendedName>
        <fullName evidence="1">CHK kinase-like domain-containing protein</fullName>
    </recommendedName>
</protein>
<accession>A0AAW1TPV9</accession>
<dbReference type="SUPFAM" id="SSF56112">
    <property type="entry name" value="Protein kinase-like (PK-like)"/>
    <property type="match status" value="1"/>
</dbReference>
<evidence type="ECO:0000259" key="1">
    <source>
        <dbReference type="SMART" id="SM00587"/>
    </source>
</evidence>
<dbReference type="PANTHER" id="PTHR11012:SF30">
    <property type="entry name" value="PROTEIN KINASE-LIKE DOMAIN-CONTAINING"/>
    <property type="match status" value="1"/>
</dbReference>
<dbReference type="Pfam" id="PF02958">
    <property type="entry name" value="EcKL"/>
    <property type="match status" value="1"/>
</dbReference>
<dbReference type="Proteomes" id="UP001431783">
    <property type="component" value="Unassembled WGS sequence"/>
</dbReference>
<evidence type="ECO:0000313" key="2">
    <source>
        <dbReference type="EMBL" id="KAK9872365.1"/>
    </source>
</evidence>
<dbReference type="AlphaFoldDB" id="A0AAW1TPV9"/>
<organism evidence="2 3">
    <name type="scientific">Henosepilachna vigintioctopunctata</name>
    <dbReference type="NCBI Taxonomy" id="420089"/>
    <lineage>
        <taxon>Eukaryota</taxon>
        <taxon>Metazoa</taxon>
        <taxon>Ecdysozoa</taxon>
        <taxon>Arthropoda</taxon>
        <taxon>Hexapoda</taxon>
        <taxon>Insecta</taxon>
        <taxon>Pterygota</taxon>
        <taxon>Neoptera</taxon>
        <taxon>Endopterygota</taxon>
        <taxon>Coleoptera</taxon>
        <taxon>Polyphaga</taxon>
        <taxon>Cucujiformia</taxon>
        <taxon>Coccinelloidea</taxon>
        <taxon>Coccinellidae</taxon>
        <taxon>Epilachninae</taxon>
        <taxon>Epilachnini</taxon>
        <taxon>Henosepilachna</taxon>
    </lineage>
</organism>
<dbReference type="Gene3D" id="3.90.1200.10">
    <property type="match status" value="1"/>
</dbReference>
<reference evidence="2 3" key="1">
    <citation type="submission" date="2023-03" db="EMBL/GenBank/DDBJ databases">
        <title>Genome insight into feeding habits of ladybird beetles.</title>
        <authorList>
            <person name="Li H.-S."/>
            <person name="Huang Y.-H."/>
            <person name="Pang H."/>
        </authorList>
    </citation>
    <scope>NUCLEOTIDE SEQUENCE [LARGE SCALE GENOMIC DNA]</scope>
    <source>
        <strain evidence="2">SYSU_2023b</strain>
        <tissue evidence="2">Whole body</tissue>
    </source>
</reference>
<comment type="caution">
    <text evidence="2">The sequence shown here is derived from an EMBL/GenBank/DDBJ whole genome shotgun (WGS) entry which is preliminary data.</text>
</comment>
<keyword evidence="3" id="KW-1185">Reference proteome</keyword>